<protein>
    <submittedName>
        <fullName evidence="2">Uncharacterized protein</fullName>
    </submittedName>
</protein>
<evidence type="ECO:0000313" key="3">
    <source>
        <dbReference type="Proteomes" id="UP001054945"/>
    </source>
</evidence>
<reference evidence="2 3" key="1">
    <citation type="submission" date="2021-06" db="EMBL/GenBank/DDBJ databases">
        <title>Caerostris extrusa draft genome.</title>
        <authorList>
            <person name="Kono N."/>
            <person name="Arakawa K."/>
        </authorList>
    </citation>
    <scope>NUCLEOTIDE SEQUENCE [LARGE SCALE GENOMIC DNA]</scope>
</reference>
<gene>
    <name evidence="2" type="ORF">CEXT_547871</name>
</gene>
<accession>A0AAV4NYP0</accession>
<dbReference type="Proteomes" id="UP001054945">
    <property type="component" value="Unassembled WGS sequence"/>
</dbReference>
<feature type="compositionally biased region" description="Basic and acidic residues" evidence="1">
    <location>
        <begin position="1"/>
        <end position="23"/>
    </location>
</feature>
<feature type="region of interest" description="Disordered" evidence="1">
    <location>
        <begin position="1"/>
        <end position="32"/>
    </location>
</feature>
<sequence length="65" mass="7687">VCFRHLESNREGSEPKELSDKNRRPMNQRENLRKEAFKRFSPGAISIDSTWRRFFCADGNGPMWV</sequence>
<dbReference type="AlphaFoldDB" id="A0AAV4NYP0"/>
<keyword evidence="3" id="KW-1185">Reference proteome</keyword>
<feature type="non-terminal residue" evidence="2">
    <location>
        <position position="1"/>
    </location>
</feature>
<dbReference type="EMBL" id="BPLR01003873">
    <property type="protein sequence ID" value="GIX89524.1"/>
    <property type="molecule type" value="Genomic_DNA"/>
</dbReference>
<proteinExistence type="predicted"/>
<name>A0AAV4NYP0_CAEEX</name>
<comment type="caution">
    <text evidence="2">The sequence shown here is derived from an EMBL/GenBank/DDBJ whole genome shotgun (WGS) entry which is preliminary data.</text>
</comment>
<evidence type="ECO:0000313" key="2">
    <source>
        <dbReference type="EMBL" id="GIX89524.1"/>
    </source>
</evidence>
<evidence type="ECO:0000256" key="1">
    <source>
        <dbReference type="SAM" id="MobiDB-lite"/>
    </source>
</evidence>
<organism evidence="2 3">
    <name type="scientific">Caerostris extrusa</name>
    <name type="common">Bark spider</name>
    <name type="synonym">Caerostris bankana</name>
    <dbReference type="NCBI Taxonomy" id="172846"/>
    <lineage>
        <taxon>Eukaryota</taxon>
        <taxon>Metazoa</taxon>
        <taxon>Ecdysozoa</taxon>
        <taxon>Arthropoda</taxon>
        <taxon>Chelicerata</taxon>
        <taxon>Arachnida</taxon>
        <taxon>Araneae</taxon>
        <taxon>Araneomorphae</taxon>
        <taxon>Entelegynae</taxon>
        <taxon>Araneoidea</taxon>
        <taxon>Araneidae</taxon>
        <taxon>Caerostris</taxon>
    </lineage>
</organism>